<dbReference type="PANTHER" id="PTHR43527:SF2">
    <property type="entry name" value="4-DIPHOSPHOCYTIDYL-2-C-METHYL-D-ERYTHRITOL KINASE, CHLOROPLASTIC"/>
    <property type="match status" value="1"/>
</dbReference>
<dbReference type="InterPro" id="IPR004424">
    <property type="entry name" value="IspE"/>
</dbReference>
<comment type="caution">
    <text evidence="12">The sequence shown here is derived from an EMBL/GenBank/DDBJ whole genome shotgun (WGS) entry which is preliminary data.</text>
</comment>
<dbReference type="AlphaFoldDB" id="A0A4R3L3R9"/>
<comment type="pathway">
    <text evidence="9">Isoprenoid biosynthesis; isopentenyl diphosphate biosynthesis via DXP pathway; isopentenyl diphosphate from 1-deoxy-D-xylulose 5-phosphate: step 3/6.</text>
</comment>
<evidence type="ECO:0000259" key="10">
    <source>
        <dbReference type="Pfam" id="PF00288"/>
    </source>
</evidence>
<evidence type="ECO:0000256" key="5">
    <source>
        <dbReference type="ARBA" id="ARBA00022741"/>
    </source>
</evidence>
<evidence type="ECO:0000256" key="9">
    <source>
        <dbReference type="HAMAP-Rule" id="MF_00061"/>
    </source>
</evidence>
<sequence length="347" mass="38208">MFSQPFLDVIGSSLFIYENDTIRKTLCSFRSGIGGHTQLEPEKVQMGGRVLYISEKAPAKINLTLDALHKRTDGYHELEMVMTTIDLADRIDLIGTESSSITLVSSSGLVPQDERNLAYRAAALLREKTGIKRGVQIYIDKKIPVAAGLAGGSSDAAATLRGLNRLWKLGLSDQELADMGAEIGSDVPFCVYSHTALAKGRGELLTPIPPPPPCWVVLAKPTHGVSTADVFQRLRVNKIQKHPQTEAMIQAVKERDYDLMVQMLGNVLEPVTMEMYSEVRKIKEKMIQFGADGALMSGSGPTVFCLVKRESRAKRIVNSLRGFCQQVFAVRMLGVRNDSVLDKTRTK</sequence>
<dbReference type="PIRSF" id="PIRSF010376">
    <property type="entry name" value="IspE"/>
    <property type="match status" value="1"/>
</dbReference>
<evidence type="ECO:0000256" key="4">
    <source>
        <dbReference type="ARBA" id="ARBA00022679"/>
    </source>
</evidence>
<dbReference type="Proteomes" id="UP000294937">
    <property type="component" value="Unassembled WGS sequence"/>
</dbReference>
<dbReference type="SUPFAM" id="SSF54211">
    <property type="entry name" value="Ribosomal protein S5 domain 2-like"/>
    <property type="match status" value="1"/>
</dbReference>
<dbReference type="InterPro" id="IPR020568">
    <property type="entry name" value="Ribosomal_Su5_D2-typ_SF"/>
</dbReference>
<dbReference type="Gene3D" id="3.30.70.890">
    <property type="entry name" value="GHMP kinase, C-terminal domain"/>
    <property type="match status" value="1"/>
</dbReference>
<dbReference type="EMBL" id="SMAG01000004">
    <property type="protein sequence ID" value="TCS94303.1"/>
    <property type="molecule type" value="Genomic_DNA"/>
</dbReference>
<feature type="active site" evidence="9">
    <location>
        <position position="186"/>
    </location>
</feature>
<name>A0A4R3L3R9_9BACL</name>
<dbReference type="UniPathway" id="UPA00056">
    <property type="reaction ID" value="UER00094"/>
</dbReference>
<dbReference type="InterPro" id="IPR006204">
    <property type="entry name" value="GHMP_kinase_N_dom"/>
</dbReference>
<dbReference type="HAMAP" id="MF_00061">
    <property type="entry name" value="IspE"/>
    <property type="match status" value="1"/>
</dbReference>
<evidence type="ECO:0000313" key="13">
    <source>
        <dbReference type="Proteomes" id="UP000294937"/>
    </source>
</evidence>
<accession>A0A4R3L3R9</accession>
<dbReference type="FunFam" id="3.30.70.890:FF:000006">
    <property type="entry name" value="4-diphosphocytidyl-2-C-methyl-D-erythritol kinase"/>
    <property type="match status" value="1"/>
</dbReference>
<dbReference type="PANTHER" id="PTHR43527">
    <property type="entry name" value="4-DIPHOSPHOCYTIDYL-2-C-METHYL-D-ERYTHRITOL KINASE, CHLOROPLASTIC"/>
    <property type="match status" value="1"/>
</dbReference>
<feature type="domain" description="GHMP kinase C-terminal" evidence="11">
    <location>
        <begin position="248"/>
        <end position="324"/>
    </location>
</feature>
<dbReference type="GO" id="GO:0016114">
    <property type="term" value="P:terpenoid biosynthetic process"/>
    <property type="evidence" value="ECO:0007669"/>
    <property type="project" value="UniProtKB-UniRule"/>
</dbReference>
<dbReference type="Gene3D" id="3.30.230.10">
    <property type="match status" value="1"/>
</dbReference>
<evidence type="ECO:0000259" key="11">
    <source>
        <dbReference type="Pfam" id="PF08544"/>
    </source>
</evidence>
<dbReference type="Pfam" id="PF00288">
    <property type="entry name" value="GHMP_kinases_N"/>
    <property type="match status" value="1"/>
</dbReference>
<evidence type="ECO:0000313" key="12">
    <source>
        <dbReference type="EMBL" id="TCS94303.1"/>
    </source>
</evidence>
<dbReference type="EC" id="2.7.1.148" evidence="2 9"/>
<keyword evidence="13" id="KW-1185">Reference proteome</keyword>
<dbReference type="Pfam" id="PF08544">
    <property type="entry name" value="GHMP_kinases_C"/>
    <property type="match status" value="1"/>
</dbReference>
<comment type="function">
    <text evidence="9">Catalyzes the phosphorylation of the position 2 hydroxy group of 4-diphosphocytidyl-2C-methyl-D-erythritol.</text>
</comment>
<dbReference type="InterPro" id="IPR036554">
    <property type="entry name" value="GHMP_kinase_C_sf"/>
</dbReference>
<comment type="similarity">
    <text evidence="1 9">Belongs to the GHMP kinase family. IspE subfamily.</text>
</comment>
<dbReference type="NCBIfam" id="TIGR00154">
    <property type="entry name" value="ispE"/>
    <property type="match status" value="1"/>
</dbReference>
<protein>
    <recommendedName>
        <fullName evidence="3 9">4-diphosphocytidyl-2-C-methyl-D-erythritol kinase</fullName>
        <shortName evidence="9">CMK</shortName>
        <ecNumber evidence="2 9">2.7.1.148</ecNumber>
    </recommendedName>
    <alternativeName>
        <fullName evidence="8 9">4-(cytidine-5'-diphospho)-2-C-methyl-D-erythritol kinase</fullName>
    </alternativeName>
</protein>
<dbReference type="InterPro" id="IPR014721">
    <property type="entry name" value="Ribsml_uS5_D2-typ_fold_subgr"/>
</dbReference>
<dbReference type="SUPFAM" id="SSF55060">
    <property type="entry name" value="GHMP Kinase, C-terminal domain"/>
    <property type="match status" value="1"/>
</dbReference>
<dbReference type="InterPro" id="IPR013750">
    <property type="entry name" value="GHMP_kinase_C_dom"/>
</dbReference>
<evidence type="ECO:0000256" key="2">
    <source>
        <dbReference type="ARBA" id="ARBA00012052"/>
    </source>
</evidence>
<evidence type="ECO:0000256" key="8">
    <source>
        <dbReference type="ARBA" id="ARBA00032554"/>
    </source>
</evidence>
<evidence type="ECO:0000256" key="3">
    <source>
        <dbReference type="ARBA" id="ARBA00017473"/>
    </source>
</evidence>
<keyword evidence="4 9" id="KW-0808">Transferase</keyword>
<keyword evidence="6 9" id="KW-0418">Kinase</keyword>
<comment type="catalytic activity">
    <reaction evidence="9">
        <text>4-CDP-2-C-methyl-D-erythritol + ATP = 4-CDP-2-C-methyl-D-erythritol 2-phosphate + ADP + H(+)</text>
        <dbReference type="Rhea" id="RHEA:18437"/>
        <dbReference type="ChEBI" id="CHEBI:15378"/>
        <dbReference type="ChEBI" id="CHEBI:30616"/>
        <dbReference type="ChEBI" id="CHEBI:57823"/>
        <dbReference type="ChEBI" id="CHEBI:57919"/>
        <dbReference type="ChEBI" id="CHEBI:456216"/>
        <dbReference type="EC" id="2.7.1.148"/>
    </reaction>
</comment>
<evidence type="ECO:0000256" key="1">
    <source>
        <dbReference type="ARBA" id="ARBA00009684"/>
    </source>
</evidence>
<feature type="domain" description="GHMP kinase N-terminal" evidence="10">
    <location>
        <begin position="116"/>
        <end position="193"/>
    </location>
</feature>
<keyword evidence="7 9" id="KW-0067">ATP-binding</keyword>
<gene>
    <name evidence="9" type="primary">ispE</name>
    <name evidence="12" type="ORF">EDD58_104174</name>
</gene>
<dbReference type="FunFam" id="3.30.230.10:FF:000029">
    <property type="entry name" value="4-diphosphocytidyl-2-C-methyl-D-erythritol kinase"/>
    <property type="match status" value="1"/>
</dbReference>
<evidence type="ECO:0000256" key="6">
    <source>
        <dbReference type="ARBA" id="ARBA00022777"/>
    </source>
</evidence>
<reference evidence="12 13" key="1">
    <citation type="submission" date="2019-03" db="EMBL/GenBank/DDBJ databases">
        <title>Genomic Encyclopedia of Type Strains, Phase IV (KMG-IV): sequencing the most valuable type-strain genomes for metagenomic binning, comparative biology and taxonomic classification.</title>
        <authorList>
            <person name="Goeker M."/>
        </authorList>
    </citation>
    <scope>NUCLEOTIDE SEQUENCE [LARGE SCALE GENOMIC DNA]</scope>
    <source>
        <strain evidence="12 13">DSM 45707</strain>
    </source>
</reference>
<proteinExistence type="inferred from homology"/>
<organism evidence="12 13">
    <name type="scientific">Hazenella coriacea</name>
    <dbReference type="NCBI Taxonomy" id="1179467"/>
    <lineage>
        <taxon>Bacteria</taxon>
        <taxon>Bacillati</taxon>
        <taxon>Bacillota</taxon>
        <taxon>Bacilli</taxon>
        <taxon>Bacillales</taxon>
        <taxon>Thermoactinomycetaceae</taxon>
        <taxon>Hazenella</taxon>
    </lineage>
</organism>
<evidence type="ECO:0000256" key="7">
    <source>
        <dbReference type="ARBA" id="ARBA00022840"/>
    </source>
</evidence>
<dbReference type="GO" id="GO:0019288">
    <property type="term" value="P:isopentenyl diphosphate biosynthetic process, methylerythritol 4-phosphate pathway"/>
    <property type="evidence" value="ECO:0007669"/>
    <property type="project" value="UniProtKB-UniRule"/>
</dbReference>
<dbReference type="GO" id="GO:0050515">
    <property type="term" value="F:4-(cytidine 5'-diphospho)-2-C-methyl-D-erythritol kinase activity"/>
    <property type="evidence" value="ECO:0007669"/>
    <property type="project" value="UniProtKB-UniRule"/>
</dbReference>
<keyword evidence="5 9" id="KW-0547">Nucleotide-binding</keyword>
<feature type="active site" evidence="9">
    <location>
        <position position="60"/>
    </location>
</feature>
<dbReference type="NCBIfam" id="NF011202">
    <property type="entry name" value="PRK14608.1"/>
    <property type="match status" value="1"/>
</dbReference>
<keyword evidence="9" id="KW-0414">Isoprene biosynthesis</keyword>
<feature type="binding site" evidence="9">
    <location>
        <begin position="144"/>
        <end position="154"/>
    </location>
    <ligand>
        <name>ATP</name>
        <dbReference type="ChEBI" id="CHEBI:30616"/>
    </ligand>
</feature>
<dbReference type="GO" id="GO:0005524">
    <property type="term" value="F:ATP binding"/>
    <property type="evidence" value="ECO:0007669"/>
    <property type="project" value="UniProtKB-UniRule"/>
</dbReference>